<accession>A0ABY5DTR1</accession>
<reference evidence="2 3" key="1">
    <citation type="submission" date="2022-06" db="EMBL/GenBank/DDBJ databases">
        <title>Paraconexibacter antarcticus.</title>
        <authorList>
            <person name="Kim C.S."/>
        </authorList>
    </citation>
    <scope>NUCLEOTIDE SEQUENCE [LARGE SCALE GENOMIC DNA]</scope>
    <source>
        <strain evidence="2 3">02-257</strain>
    </source>
</reference>
<organism evidence="2 3">
    <name type="scientific">Paraconexibacter antarcticus</name>
    <dbReference type="NCBI Taxonomy" id="2949664"/>
    <lineage>
        <taxon>Bacteria</taxon>
        <taxon>Bacillati</taxon>
        <taxon>Actinomycetota</taxon>
        <taxon>Thermoleophilia</taxon>
        <taxon>Solirubrobacterales</taxon>
        <taxon>Paraconexibacteraceae</taxon>
        <taxon>Paraconexibacter</taxon>
    </lineage>
</organism>
<keyword evidence="3" id="KW-1185">Reference proteome</keyword>
<evidence type="ECO:0000313" key="2">
    <source>
        <dbReference type="EMBL" id="UTI65066.1"/>
    </source>
</evidence>
<evidence type="ECO:0000256" key="1">
    <source>
        <dbReference type="SAM" id="SignalP"/>
    </source>
</evidence>
<feature type="chain" id="PRO_5046486516" description="Secreted protein" evidence="1">
    <location>
        <begin position="33"/>
        <end position="139"/>
    </location>
</feature>
<dbReference type="Proteomes" id="UP001056035">
    <property type="component" value="Chromosome"/>
</dbReference>
<evidence type="ECO:0008006" key="4">
    <source>
        <dbReference type="Google" id="ProtNLM"/>
    </source>
</evidence>
<keyword evidence="1" id="KW-0732">Signal</keyword>
<protein>
    <recommendedName>
        <fullName evidence="4">Secreted protein</fullName>
    </recommendedName>
</protein>
<dbReference type="EMBL" id="CP098502">
    <property type="protein sequence ID" value="UTI65066.1"/>
    <property type="molecule type" value="Genomic_DNA"/>
</dbReference>
<feature type="signal peptide" evidence="1">
    <location>
        <begin position="1"/>
        <end position="32"/>
    </location>
</feature>
<name>A0ABY5DTR1_9ACTN</name>
<evidence type="ECO:0000313" key="3">
    <source>
        <dbReference type="Proteomes" id="UP001056035"/>
    </source>
</evidence>
<proteinExistence type="predicted"/>
<dbReference type="RefSeq" id="WP_254571756.1">
    <property type="nucleotide sequence ID" value="NZ_CP098502.1"/>
</dbReference>
<sequence>MPQLMEKPTFGRGLRRVLPLAALACTAALPFAAPASSASGVSVGRRVCTPPKYPGKGGRSVSLTTFHLSCAGGRSISLAQYRCRLRYPGVKRTKVNTGCKTVRGYKCFEQRLLNKGYYYGKVECGKGRRDSVWIYRQKD</sequence>
<gene>
    <name evidence="2" type="ORF">NBH00_02385</name>
</gene>